<feature type="compositionally biased region" description="Polar residues" evidence="3">
    <location>
        <begin position="67"/>
        <end position="76"/>
    </location>
</feature>
<evidence type="ECO:0000256" key="2">
    <source>
        <dbReference type="ARBA" id="ARBA00023242"/>
    </source>
</evidence>
<dbReference type="PROSITE" id="PS50048">
    <property type="entry name" value="ZN2_CY6_FUNGAL_2"/>
    <property type="match status" value="1"/>
</dbReference>
<dbReference type="InterPro" id="IPR050335">
    <property type="entry name" value="ERT1_acuK_gluconeogen_tf"/>
</dbReference>
<keyword evidence="6" id="KW-1185">Reference proteome</keyword>
<feature type="compositionally biased region" description="Basic and acidic residues" evidence="3">
    <location>
        <begin position="86"/>
        <end position="99"/>
    </location>
</feature>
<accession>A0AAD5XSR1</accession>
<comment type="caution">
    <text evidence="5">The sequence shown here is derived from an EMBL/GenBank/DDBJ whole genome shotgun (WGS) entry which is preliminary data.</text>
</comment>
<dbReference type="CDD" id="cd00067">
    <property type="entry name" value="GAL4"/>
    <property type="match status" value="1"/>
</dbReference>
<sequence>MNQGKYSNKKATASSHVSKSCTNCKKAHLKCDNQRPCFRCTKTGNCETCVDTVHKRRGRPHKKPYTKNITINEQDFSSTSSESSSADERNFRKKEKELIPKSPPLTPITENIPSLRRFQFAGQSLETIGRSLQFEKLTLPPLRNNLAFEEIKIKKIEKPWYSNWN</sequence>
<proteinExistence type="predicted"/>
<dbReference type="InterPro" id="IPR001138">
    <property type="entry name" value="Zn2Cys6_DnaBD"/>
</dbReference>
<evidence type="ECO:0000313" key="6">
    <source>
        <dbReference type="Proteomes" id="UP001211065"/>
    </source>
</evidence>
<dbReference type="GO" id="GO:0008270">
    <property type="term" value="F:zinc ion binding"/>
    <property type="evidence" value="ECO:0007669"/>
    <property type="project" value="InterPro"/>
</dbReference>
<reference evidence="5" key="1">
    <citation type="submission" date="2020-05" db="EMBL/GenBank/DDBJ databases">
        <title>Phylogenomic resolution of chytrid fungi.</title>
        <authorList>
            <person name="Stajich J.E."/>
            <person name="Amses K."/>
            <person name="Simmons R."/>
            <person name="Seto K."/>
            <person name="Myers J."/>
            <person name="Bonds A."/>
            <person name="Quandt C.A."/>
            <person name="Barry K."/>
            <person name="Liu P."/>
            <person name="Grigoriev I."/>
            <person name="Longcore J.E."/>
            <person name="James T.Y."/>
        </authorList>
    </citation>
    <scope>NUCLEOTIDE SEQUENCE</scope>
    <source>
        <strain evidence="5">JEL0476</strain>
    </source>
</reference>
<gene>
    <name evidence="5" type="ORF">HK099_000672</name>
</gene>
<name>A0AAD5XSR1_9FUNG</name>
<evidence type="ECO:0000313" key="5">
    <source>
        <dbReference type="EMBL" id="KAJ3205896.1"/>
    </source>
</evidence>
<dbReference type="PANTHER" id="PTHR47659:SF7">
    <property type="entry name" value="FUNGAL TRANSCRIPTIONAL REGULATORY PROTEIN, N-TERMINAL DOMAIN-CONTAINING PROTEIN"/>
    <property type="match status" value="1"/>
</dbReference>
<dbReference type="GO" id="GO:0000981">
    <property type="term" value="F:DNA-binding transcription factor activity, RNA polymerase II-specific"/>
    <property type="evidence" value="ECO:0007669"/>
    <property type="project" value="InterPro"/>
</dbReference>
<dbReference type="Gene3D" id="4.10.240.10">
    <property type="entry name" value="Zn(2)-C6 fungal-type DNA-binding domain"/>
    <property type="match status" value="1"/>
</dbReference>
<evidence type="ECO:0000256" key="3">
    <source>
        <dbReference type="SAM" id="MobiDB-lite"/>
    </source>
</evidence>
<dbReference type="SUPFAM" id="SSF57701">
    <property type="entry name" value="Zn2/Cys6 DNA-binding domain"/>
    <property type="match status" value="1"/>
</dbReference>
<dbReference type="SMART" id="SM00066">
    <property type="entry name" value="GAL4"/>
    <property type="match status" value="1"/>
</dbReference>
<dbReference type="EMBL" id="JADGJW010001168">
    <property type="protein sequence ID" value="KAJ3205896.1"/>
    <property type="molecule type" value="Genomic_DNA"/>
</dbReference>
<evidence type="ECO:0000256" key="1">
    <source>
        <dbReference type="ARBA" id="ARBA00022723"/>
    </source>
</evidence>
<feature type="domain" description="Zn(2)-C6 fungal-type" evidence="4">
    <location>
        <begin position="20"/>
        <end position="51"/>
    </location>
</feature>
<keyword evidence="1" id="KW-0479">Metal-binding</keyword>
<protein>
    <recommendedName>
        <fullName evidence="4">Zn(2)-C6 fungal-type domain-containing protein</fullName>
    </recommendedName>
</protein>
<dbReference type="Proteomes" id="UP001211065">
    <property type="component" value="Unassembled WGS sequence"/>
</dbReference>
<dbReference type="PROSITE" id="PS00463">
    <property type="entry name" value="ZN2_CY6_FUNGAL_1"/>
    <property type="match status" value="1"/>
</dbReference>
<dbReference type="Pfam" id="PF00172">
    <property type="entry name" value="Zn_clus"/>
    <property type="match status" value="1"/>
</dbReference>
<dbReference type="AlphaFoldDB" id="A0AAD5XSR1"/>
<organism evidence="5 6">
    <name type="scientific">Clydaea vesicula</name>
    <dbReference type="NCBI Taxonomy" id="447962"/>
    <lineage>
        <taxon>Eukaryota</taxon>
        <taxon>Fungi</taxon>
        <taxon>Fungi incertae sedis</taxon>
        <taxon>Chytridiomycota</taxon>
        <taxon>Chytridiomycota incertae sedis</taxon>
        <taxon>Chytridiomycetes</taxon>
        <taxon>Lobulomycetales</taxon>
        <taxon>Lobulomycetaceae</taxon>
        <taxon>Clydaea</taxon>
    </lineage>
</organism>
<dbReference type="PANTHER" id="PTHR47659">
    <property type="entry name" value="ZN(II)2CYS6 TRANSCRIPTION FACTOR (EUROFUNG)-RELATED"/>
    <property type="match status" value="1"/>
</dbReference>
<evidence type="ECO:0000259" key="4">
    <source>
        <dbReference type="PROSITE" id="PS50048"/>
    </source>
</evidence>
<keyword evidence="2" id="KW-0539">Nucleus</keyword>
<dbReference type="InterPro" id="IPR036864">
    <property type="entry name" value="Zn2-C6_fun-type_DNA-bd_sf"/>
</dbReference>
<feature type="region of interest" description="Disordered" evidence="3">
    <location>
        <begin position="57"/>
        <end position="106"/>
    </location>
</feature>